<accession>A0A078A5C2</accession>
<proteinExistence type="predicted"/>
<feature type="region of interest" description="Disordered" evidence="1">
    <location>
        <begin position="1"/>
        <end position="20"/>
    </location>
</feature>
<organism evidence="2 3">
    <name type="scientific">Stylonychia lemnae</name>
    <name type="common">Ciliate</name>
    <dbReference type="NCBI Taxonomy" id="5949"/>
    <lineage>
        <taxon>Eukaryota</taxon>
        <taxon>Sar</taxon>
        <taxon>Alveolata</taxon>
        <taxon>Ciliophora</taxon>
        <taxon>Intramacronucleata</taxon>
        <taxon>Spirotrichea</taxon>
        <taxon>Stichotrichia</taxon>
        <taxon>Sporadotrichida</taxon>
        <taxon>Oxytrichidae</taxon>
        <taxon>Stylonychinae</taxon>
        <taxon>Stylonychia</taxon>
    </lineage>
</organism>
<feature type="compositionally biased region" description="Basic and acidic residues" evidence="1">
    <location>
        <begin position="376"/>
        <end position="392"/>
    </location>
</feature>
<feature type="compositionally biased region" description="Low complexity" evidence="1">
    <location>
        <begin position="318"/>
        <end position="328"/>
    </location>
</feature>
<dbReference type="Proteomes" id="UP000039865">
    <property type="component" value="Unassembled WGS sequence"/>
</dbReference>
<feature type="region of interest" description="Disordered" evidence="1">
    <location>
        <begin position="376"/>
        <end position="404"/>
    </location>
</feature>
<dbReference type="InParanoid" id="A0A078A5C2"/>
<feature type="compositionally biased region" description="Basic and acidic residues" evidence="1">
    <location>
        <begin position="464"/>
        <end position="481"/>
    </location>
</feature>
<dbReference type="Pfam" id="PF15261">
    <property type="entry name" value="JHY"/>
    <property type="match status" value="1"/>
</dbReference>
<feature type="compositionally biased region" description="Acidic residues" evidence="1">
    <location>
        <begin position="517"/>
        <end position="527"/>
    </location>
</feature>
<feature type="region of interest" description="Disordered" evidence="1">
    <location>
        <begin position="432"/>
        <end position="527"/>
    </location>
</feature>
<protein>
    <submittedName>
        <fullName evidence="2">Uncharacterized protein</fullName>
    </submittedName>
</protein>
<feature type="compositionally biased region" description="Low complexity" evidence="1">
    <location>
        <begin position="281"/>
        <end position="294"/>
    </location>
</feature>
<feature type="region of interest" description="Disordered" evidence="1">
    <location>
        <begin position="258"/>
        <end position="328"/>
    </location>
</feature>
<dbReference type="AlphaFoldDB" id="A0A078A5C2"/>
<sequence length="567" mass="65191">MDYKQRVQNKGSKLPKLGENDKVSVKSSFYIQKQNQNGKVEAITLNNPQAKNILYQNSQNQEDLTDRINGNLRYNENQNDNLDMMSDHLASPLRQYSHQQPITTQLHSNEVFLKNASNMVEVVNKEQPSFAMRMKKNKEINQSYNLSEPDNKLYQANPFPGLVGQDQNTSQLIEDQKQEISKLASPNIRNRNSVHQSSQVLRQSVEKQRANNFGNVSKQILNNKASAITSIQNVQQQPTINISNQKLERQNSYVNKIEQQQNQPNQPIKSSGRVRASSVSNNNPKPQTTQNTNQSHPPRNLIPPKALQKEKSPRVSGQGQVQQNQQQHQSDNLFDMYGQNLKQLQQQAESMNMNQQMSNQVKQNPDIYKQIEQADKHYKDQRKQDENQHQISKDGQTSTYKPYSVKDYKQMQQTSQSMKLGGLGANIGSQEWENAKKKQEQAQEFAKQVKLQNQQKPQTSQSSKKKEEKPKEKTSREKALEFAKNNVPKPKVKSESSTSSNQGEPKENNNNKKLSEDLDGIEEENVDYDELGNTIGMRYQRGNEFEMLNQKHDEYASEIEKIKQMIM</sequence>
<evidence type="ECO:0000256" key="1">
    <source>
        <dbReference type="SAM" id="MobiDB-lite"/>
    </source>
</evidence>
<evidence type="ECO:0000313" key="3">
    <source>
        <dbReference type="Proteomes" id="UP000039865"/>
    </source>
</evidence>
<reference evidence="2 3" key="1">
    <citation type="submission" date="2014-06" db="EMBL/GenBank/DDBJ databases">
        <authorList>
            <person name="Swart Estienne"/>
        </authorList>
    </citation>
    <scope>NUCLEOTIDE SEQUENCE [LARGE SCALE GENOMIC DNA]</scope>
    <source>
        <strain evidence="2 3">130c</strain>
    </source>
</reference>
<feature type="compositionally biased region" description="Basic and acidic residues" evidence="1">
    <location>
        <begin position="504"/>
        <end position="516"/>
    </location>
</feature>
<dbReference type="InterPro" id="IPR027968">
    <property type="entry name" value="JHY"/>
</dbReference>
<dbReference type="EMBL" id="CCKQ01005829">
    <property type="protein sequence ID" value="CDW77089.1"/>
    <property type="molecule type" value="Genomic_DNA"/>
</dbReference>
<feature type="compositionally biased region" description="Polar residues" evidence="1">
    <location>
        <begin position="1"/>
        <end position="11"/>
    </location>
</feature>
<feature type="compositionally biased region" description="Low complexity" evidence="1">
    <location>
        <begin position="442"/>
        <end position="462"/>
    </location>
</feature>
<keyword evidence="3" id="KW-1185">Reference proteome</keyword>
<dbReference type="OrthoDB" id="304995at2759"/>
<name>A0A078A5C2_STYLE</name>
<evidence type="ECO:0000313" key="2">
    <source>
        <dbReference type="EMBL" id="CDW77089.1"/>
    </source>
</evidence>
<gene>
    <name evidence="2" type="primary">Contig4665.g4977</name>
    <name evidence="2" type="ORF">STYLEM_6057</name>
</gene>